<evidence type="ECO:0000313" key="2">
    <source>
        <dbReference type="Proteomes" id="UP001387447"/>
    </source>
</evidence>
<sequence>MTRQPTPNQPQAIAARVTRLELELTQIKQVLATVTSPQQPWWERIAGSHANDPTFEAVIQLGQEWRKTAEYGLENCGDRSGSKCHPPNVQPV</sequence>
<name>A0ABU9EP35_LIMFS</name>
<comment type="caution">
    <text evidence="1">The sequence shown here is derived from an EMBL/GenBank/DDBJ whole genome shotgun (WGS) entry which is preliminary data.</text>
</comment>
<evidence type="ECO:0000313" key="1">
    <source>
        <dbReference type="EMBL" id="MEK9513682.1"/>
    </source>
</evidence>
<accession>A0ABU9EP35</accession>
<reference evidence="1 2" key="1">
    <citation type="journal article" date="2024" name="Front. Microbiol.">
        <title>Transcriptomic insights into the dominance of two phototrophs throughout the water column of a tropical hypersaline-alkaline crater lake (Dziani Dzaha, Mayotte).</title>
        <authorList>
            <person name="Duperron S."/>
            <person name="Halary S."/>
            <person name="Bouly J.-P."/>
            <person name="Roussel T."/>
            <person name="Hugoni M."/>
            <person name="Bruto M."/>
            <person name="Oger P."/>
            <person name="Duval C."/>
            <person name="Woo A."/>
            <person name="Jezequiel D."/>
            <person name="Ader M."/>
            <person name="Leboulanger C."/>
            <person name="Agogue H."/>
            <person name="Grossi V."/>
            <person name="Trousselier M."/>
            <person name="Bernard C."/>
        </authorList>
    </citation>
    <scope>NUCLEOTIDE SEQUENCE [LARGE SCALE GENOMIC DNA]</scope>
    <source>
        <strain evidence="1 2">PMC 851.14</strain>
    </source>
</reference>
<keyword evidence="2" id="KW-1185">Reference proteome</keyword>
<protein>
    <submittedName>
        <fullName evidence="1">Uncharacterized protein</fullName>
    </submittedName>
</protein>
<dbReference type="Proteomes" id="UP001387447">
    <property type="component" value="Unassembled WGS sequence"/>
</dbReference>
<gene>
    <name evidence="1" type="ORF">AAEJ74_18935</name>
</gene>
<dbReference type="EMBL" id="JBBWYZ010000016">
    <property type="protein sequence ID" value="MEK9513682.1"/>
    <property type="molecule type" value="Genomic_DNA"/>
</dbReference>
<organism evidence="1 2">
    <name type="scientific">Limnospira fusiformis PMC 851.14</name>
    <dbReference type="NCBI Taxonomy" id="2219512"/>
    <lineage>
        <taxon>Bacteria</taxon>
        <taxon>Bacillati</taxon>
        <taxon>Cyanobacteriota</taxon>
        <taxon>Cyanophyceae</taxon>
        <taxon>Oscillatoriophycideae</taxon>
        <taxon>Oscillatoriales</taxon>
        <taxon>Sirenicapillariaceae</taxon>
        <taxon>Limnospira</taxon>
    </lineage>
</organism>
<dbReference type="RefSeq" id="WP_315639755.1">
    <property type="nucleotide sequence ID" value="NZ_JBBWYZ010000016.1"/>
</dbReference>
<proteinExistence type="predicted"/>